<evidence type="ECO:0000256" key="1">
    <source>
        <dbReference type="ARBA" id="ARBA00009283"/>
    </source>
</evidence>
<comment type="similarity">
    <text evidence="1">Belongs to the GDA1/CD39 NTPase family.</text>
</comment>
<dbReference type="PANTHER" id="PTHR11782:SF83">
    <property type="entry name" value="GUANOSINE-DIPHOSPHATASE"/>
    <property type="match status" value="1"/>
</dbReference>
<dbReference type="GO" id="GO:0009134">
    <property type="term" value="P:nucleoside diphosphate catabolic process"/>
    <property type="evidence" value="ECO:0007669"/>
    <property type="project" value="TreeGrafter"/>
</dbReference>
<keyword evidence="2" id="KW-0378">Hydrolase</keyword>
<dbReference type="RefSeq" id="XP_022286417.1">
    <property type="nucleotide sequence ID" value="XM_022430709.1"/>
</dbReference>
<dbReference type="GeneID" id="111099427"/>
<keyword evidence="6" id="KW-1185">Reference proteome</keyword>
<dbReference type="AlphaFoldDB" id="A0A8B8A4K5"/>
<dbReference type="RefSeq" id="XP_022286416.1">
    <property type="nucleotide sequence ID" value="XM_022430708.1"/>
</dbReference>
<dbReference type="GO" id="GO:0005886">
    <property type="term" value="C:plasma membrane"/>
    <property type="evidence" value="ECO:0007669"/>
    <property type="project" value="TreeGrafter"/>
</dbReference>
<dbReference type="Pfam" id="PF01150">
    <property type="entry name" value="GDA1_CD39"/>
    <property type="match status" value="1"/>
</dbReference>
<organism evidence="6 7">
    <name type="scientific">Crassostrea virginica</name>
    <name type="common">Eastern oyster</name>
    <dbReference type="NCBI Taxonomy" id="6565"/>
    <lineage>
        <taxon>Eukaryota</taxon>
        <taxon>Metazoa</taxon>
        <taxon>Spiralia</taxon>
        <taxon>Lophotrochozoa</taxon>
        <taxon>Mollusca</taxon>
        <taxon>Bivalvia</taxon>
        <taxon>Autobranchia</taxon>
        <taxon>Pteriomorphia</taxon>
        <taxon>Ostreida</taxon>
        <taxon>Ostreoidea</taxon>
        <taxon>Ostreidae</taxon>
        <taxon>Crassostrea</taxon>
    </lineage>
</organism>
<dbReference type="KEGG" id="cvn:111099427"/>
<proteinExistence type="inferred from homology"/>
<keyword evidence="5" id="KW-0812">Transmembrane</keyword>
<feature type="transmembrane region" description="Helical" evidence="5">
    <location>
        <begin position="563"/>
        <end position="587"/>
    </location>
</feature>
<dbReference type="PANTHER" id="PTHR11782">
    <property type="entry name" value="ADENOSINE/GUANOSINE DIPHOSPHATASE"/>
    <property type="match status" value="1"/>
</dbReference>
<keyword evidence="4" id="KW-0547">Nucleotide-binding</keyword>
<dbReference type="GO" id="GO:0045134">
    <property type="term" value="F:UDP phosphatase activity"/>
    <property type="evidence" value="ECO:0007669"/>
    <property type="project" value="TreeGrafter"/>
</dbReference>
<evidence type="ECO:0000256" key="2">
    <source>
        <dbReference type="ARBA" id="ARBA00022801"/>
    </source>
</evidence>
<evidence type="ECO:0000313" key="7">
    <source>
        <dbReference type="RefSeq" id="XP_022286416.1"/>
    </source>
</evidence>
<accession>A0A8B8A4K5</accession>
<dbReference type="GO" id="GO:0005524">
    <property type="term" value="F:ATP binding"/>
    <property type="evidence" value="ECO:0007669"/>
    <property type="project" value="UniProtKB-KW"/>
</dbReference>
<dbReference type="Proteomes" id="UP000694844">
    <property type="component" value="Chromosome 6"/>
</dbReference>
<feature type="transmembrane region" description="Helical" evidence="5">
    <location>
        <begin position="96"/>
        <end position="118"/>
    </location>
</feature>
<evidence type="ECO:0000256" key="4">
    <source>
        <dbReference type="PIRSR" id="PIRSR600407-2"/>
    </source>
</evidence>
<gene>
    <name evidence="7 8" type="primary">LOC111099427</name>
</gene>
<keyword evidence="5" id="KW-0472">Membrane</keyword>
<reference evidence="7 8" key="1">
    <citation type="submission" date="2025-04" db="UniProtKB">
        <authorList>
            <consortium name="RefSeq"/>
        </authorList>
    </citation>
    <scope>IDENTIFICATION</scope>
    <source>
        <tissue evidence="7 8">Whole sample</tissue>
    </source>
</reference>
<dbReference type="CDD" id="cd24044">
    <property type="entry name" value="ASKHA_NBD_NTPDase1-like"/>
    <property type="match status" value="1"/>
</dbReference>
<evidence type="ECO:0000256" key="5">
    <source>
        <dbReference type="SAM" id="Phobius"/>
    </source>
</evidence>
<dbReference type="InterPro" id="IPR000407">
    <property type="entry name" value="GDA1_CD39_NTPase"/>
</dbReference>
<name>A0A8B8A4K5_CRAVI</name>
<feature type="binding site" evidence="4">
    <location>
        <begin position="303"/>
        <end position="307"/>
    </location>
    <ligand>
        <name>ATP</name>
        <dbReference type="ChEBI" id="CHEBI:30616"/>
    </ligand>
</feature>
<dbReference type="GO" id="GO:0004382">
    <property type="term" value="F:GDP phosphatase activity"/>
    <property type="evidence" value="ECO:0007669"/>
    <property type="project" value="TreeGrafter"/>
</dbReference>
<dbReference type="GO" id="GO:0017111">
    <property type="term" value="F:ribonucleoside triphosphate phosphatase activity"/>
    <property type="evidence" value="ECO:0007669"/>
    <property type="project" value="TreeGrafter"/>
</dbReference>
<evidence type="ECO:0000256" key="3">
    <source>
        <dbReference type="PIRSR" id="PIRSR600407-1"/>
    </source>
</evidence>
<dbReference type="OrthoDB" id="6372431at2759"/>
<keyword evidence="4" id="KW-0067">ATP-binding</keyword>
<evidence type="ECO:0000313" key="8">
    <source>
        <dbReference type="RefSeq" id="XP_022286417.1"/>
    </source>
</evidence>
<keyword evidence="5" id="KW-1133">Transmembrane helix</keyword>
<evidence type="ECO:0000313" key="6">
    <source>
        <dbReference type="Proteomes" id="UP000694844"/>
    </source>
</evidence>
<feature type="active site" description="Proton acceptor" evidence="3">
    <location>
        <position position="258"/>
    </location>
</feature>
<dbReference type="Gene3D" id="3.30.420.150">
    <property type="entry name" value="Exopolyphosphatase. Domain 2"/>
    <property type="match status" value="1"/>
</dbReference>
<protein>
    <submittedName>
        <fullName evidence="7 8">Ectonucleoside triphosphate diphosphohydrolase 8-like</fullName>
    </submittedName>
</protein>
<sequence>MSLTVTVRSCLPLGNPQGEFSQTVSEDMTVGYFIRKVCRDSGIQMRSSLTLRNSEDKELRWSSTLREAYVISGAVLMLHDTEDDVDLQTKIMNCNVWWFIAAACLLVGVVGLVVINILHHKDREPDYSYGVVLDAGSSHTQLFVYQWDTNCPHETALAHQVHSCRVQGPGISSYEEDPSALRPHLQVCLQEAEGVVPDDKYRSTPVYLGATAGMRLIQAVNSTKSETIMNVVRDTIGLSKFQFSHPKTQARILTGAEEGLFSWISVNYVTGKFGVIPPHEARRFKRGASEAGEGTVGALDMGGASTQITFYPGSFTLMPENYSENAVLYAKNYTVYTHSYLCYGINEIKRKYKAFLVQSQNFSSEVDDPCSPSGNAQVDHQADIFEAPCTKGTFEPPDKNKTFTLRGSGNDSQCTETIRQLFDFNQPCPYSGCSFNGTYQPLVHGQFYAFSNFFFEMDFLNQTNNSSLSEFQAALSTFCHMTWKQVKEKYPKTPTEYLPWYCFGGVYMHTLLVEGYKFDHNTWSNIHFVDKLRGTEIGWSLGFMIDSSSDLPITKREYYMTNLVFALMMTLFILFILISVGFACHAIKFQQRKRRGEMYQSALKSDGYGAIQ</sequence>
<dbReference type="Gene3D" id="3.30.420.40">
    <property type="match status" value="1"/>
</dbReference>